<dbReference type="EnsemblPlants" id="KQL16329">
    <property type="protein sequence ID" value="KQL16329"/>
    <property type="gene ID" value="SETIT_022772mg"/>
</dbReference>
<dbReference type="OMA" id="IQTECTI"/>
<dbReference type="HOGENOM" id="CLU_018167_0_0_1"/>
<evidence type="ECO:0000259" key="1">
    <source>
        <dbReference type="Pfam" id="PF23086"/>
    </source>
</evidence>
<dbReference type="STRING" id="4555.K3Z8A2"/>
<dbReference type="FunCoup" id="K3Z8A2">
    <property type="interactions" value="1501"/>
</dbReference>
<dbReference type="Pfam" id="PF23086">
    <property type="entry name" value="Tudor_Coilin"/>
    <property type="match status" value="1"/>
</dbReference>
<organism evidence="2 3">
    <name type="scientific">Setaria italica</name>
    <name type="common">Foxtail millet</name>
    <name type="synonym">Panicum italicum</name>
    <dbReference type="NCBI Taxonomy" id="4555"/>
    <lineage>
        <taxon>Eukaryota</taxon>
        <taxon>Viridiplantae</taxon>
        <taxon>Streptophyta</taxon>
        <taxon>Embryophyta</taxon>
        <taxon>Tracheophyta</taxon>
        <taxon>Spermatophyta</taxon>
        <taxon>Magnoliopsida</taxon>
        <taxon>Liliopsida</taxon>
        <taxon>Poales</taxon>
        <taxon>Poaceae</taxon>
        <taxon>PACMAD clade</taxon>
        <taxon>Panicoideae</taxon>
        <taxon>Panicodae</taxon>
        <taxon>Paniceae</taxon>
        <taxon>Cenchrinae</taxon>
        <taxon>Setaria</taxon>
    </lineage>
</organism>
<dbReference type="EMBL" id="AGNK02001933">
    <property type="status" value="NOT_ANNOTATED_CDS"/>
    <property type="molecule type" value="Genomic_DNA"/>
</dbReference>
<dbReference type="PANTHER" id="PTHR15197">
    <property type="entry name" value="COILIN P80"/>
    <property type="match status" value="1"/>
</dbReference>
<reference evidence="3" key="1">
    <citation type="journal article" date="2012" name="Nat. Biotechnol.">
        <title>Reference genome sequence of the model plant Setaria.</title>
        <authorList>
            <person name="Bennetzen J.L."/>
            <person name="Schmutz J."/>
            <person name="Wang H."/>
            <person name="Percifield R."/>
            <person name="Hawkins J."/>
            <person name="Pontaroli A.C."/>
            <person name="Estep M."/>
            <person name="Feng L."/>
            <person name="Vaughn J.N."/>
            <person name="Grimwood J."/>
            <person name="Jenkins J."/>
            <person name="Barry K."/>
            <person name="Lindquist E."/>
            <person name="Hellsten U."/>
            <person name="Deshpande S."/>
            <person name="Wang X."/>
            <person name="Wu X."/>
            <person name="Mitros T."/>
            <person name="Triplett J."/>
            <person name="Yang X."/>
            <person name="Ye C.Y."/>
            <person name="Mauro-Herrera M."/>
            <person name="Wang L."/>
            <person name="Li P."/>
            <person name="Sharma M."/>
            <person name="Sharma R."/>
            <person name="Ronald P.C."/>
            <person name="Panaud O."/>
            <person name="Kellogg E.A."/>
            <person name="Brutnell T.P."/>
            <person name="Doust A.N."/>
            <person name="Tuskan G.A."/>
            <person name="Rokhsar D."/>
            <person name="Devos K.M."/>
        </authorList>
    </citation>
    <scope>NUCLEOTIDE SEQUENCE [LARGE SCALE GENOMIC DNA]</scope>
    <source>
        <strain evidence="3">cv. Yugu1</strain>
    </source>
</reference>
<dbReference type="PANTHER" id="PTHR15197:SF0">
    <property type="entry name" value="COILIN"/>
    <property type="match status" value="1"/>
</dbReference>
<dbReference type="eggNOG" id="ENOG502QVBB">
    <property type="taxonomic scope" value="Eukaryota"/>
</dbReference>
<accession>K3Z8A2</accession>
<dbReference type="AlphaFoldDB" id="K3Z8A2"/>
<feature type="domain" description="Coilin tudor" evidence="1">
    <location>
        <begin position="75"/>
        <end position="178"/>
    </location>
</feature>
<dbReference type="InterPro" id="IPR024822">
    <property type="entry name" value="Coilin"/>
</dbReference>
<proteinExistence type="predicted"/>
<evidence type="ECO:0000313" key="3">
    <source>
        <dbReference type="Proteomes" id="UP000004995"/>
    </source>
</evidence>
<keyword evidence="3" id="KW-1185">Reference proteome</keyword>
<dbReference type="Gramene" id="KQL16329">
    <property type="protein sequence ID" value="KQL16329"/>
    <property type="gene ID" value="SETIT_022772mg"/>
</dbReference>
<evidence type="ECO:0000313" key="2">
    <source>
        <dbReference type="EnsemblPlants" id="KQL16329"/>
    </source>
</evidence>
<dbReference type="InParanoid" id="K3Z8A2"/>
<dbReference type="InterPro" id="IPR056398">
    <property type="entry name" value="Tudor_Coilin"/>
</dbReference>
<protein>
    <recommendedName>
        <fullName evidence="1">Coilin tudor domain-containing protein</fullName>
    </recommendedName>
</protein>
<name>K3Z8A2_SETIT</name>
<sequence>MSKKKGQKWGMNNSNKKYADIGAGSSMEANHHFIDRKITENDFCAVSNQKDDESSNIKRPSVKTIANEEKFNGEPLDFESLYPLTRLPKEGDLIAYRLVELSSSLCPELSSYRVGKVLIYDPISLRIILLPVPEHPMVTTEENKPEGESDMFMDLSPYKEDGSLEIEYSSLLDVRLLKGIESVPGVVSTPSAEICKGGSLAGKTVTLDDNEGKIDCQKPGMVPNNTKDQEATLEKTENTVWEENVEPSNDKTDVQENGWGTWKRNASTSAWSYRALRSSALGPTMAMLRGKNSQRGKPPCRKYGK</sequence>
<reference evidence="2" key="2">
    <citation type="submission" date="2018-08" db="UniProtKB">
        <authorList>
            <consortium name="EnsemblPlants"/>
        </authorList>
    </citation>
    <scope>IDENTIFICATION</scope>
    <source>
        <strain evidence="2">Yugu1</strain>
    </source>
</reference>
<dbReference type="Proteomes" id="UP000004995">
    <property type="component" value="Unassembled WGS sequence"/>
</dbReference>